<name>A0ABN7TN33_9BACL</name>
<dbReference type="Proteomes" id="UP000730618">
    <property type="component" value="Unassembled WGS sequence"/>
</dbReference>
<protein>
    <submittedName>
        <fullName evidence="3">Uncharacterized protein</fullName>
    </submittedName>
</protein>
<accession>A0ABN7TN33</accession>
<dbReference type="RefSeq" id="WP_230414946.1">
    <property type="nucleotide sequence ID" value="NZ_CAJVCE010000007.1"/>
</dbReference>
<feature type="transmembrane region" description="Helical" evidence="2">
    <location>
        <begin position="128"/>
        <end position="146"/>
    </location>
</feature>
<evidence type="ECO:0000256" key="2">
    <source>
        <dbReference type="SAM" id="Phobius"/>
    </source>
</evidence>
<feature type="transmembrane region" description="Helical" evidence="2">
    <location>
        <begin position="46"/>
        <end position="66"/>
    </location>
</feature>
<evidence type="ECO:0000313" key="4">
    <source>
        <dbReference type="Proteomes" id="UP000730618"/>
    </source>
</evidence>
<keyword evidence="2" id="KW-1133">Transmembrane helix</keyword>
<keyword evidence="4" id="KW-1185">Reference proteome</keyword>
<feature type="transmembrane region" description="Helical" evidence="2">
    <location>
        <begin position="99"/>
        <end position="116"/>
    </location>
</feature>
<comment type="caution">
    <text evidence="3">The sequence shown here is derived from an EMBL/GenBank/DDBJ whole genome shotgun (WGS) entry which is preliminary data.</text>
</comment>
<organism evidence="3 4">
    <name type="scientific">Paenibacillus allorhizosphaerae</name>
    <dbReference type="NCBI Taxonomy" id="2849866"/>
    <lineage>
        <taxon>Bacteria</taxon>
        <taxon>Bacillati</taxon>
        <taxon>Bacillota</taxon>
        <taxon>Bacilli</taxon>
        <taxon>Bacillales</taxon>
        <taxon>Paenibacillaceae</taxon>
        <taxon>Paenibacillus</taxon>
    </lineage>
</organism>
<reference evidence="3 4" key="1">
    <citation type="submission" date="2021-06" db="EMBL/GenBank/DDBJ databases">
        <authorList>
            <person name="Criscuolo A."/>
        </authorList>
    </citation>
    <scope>NUCLEOTIDE SEQUENCE [LARGE SCALE GENOMIC DNA]</scope>
    <source>
        <strain evidence="4">CIP 111802</strain>
    </source>
</reference>
<proteinExistence type="predicted"/>
<feature type="compositionally biased region" description="Basic and acidic residues" evidence="1">
    <location>
        <begin position="9"/>
        <end position="18"/>
    </location>
</feature>
<gene>
    <name evidence="3" type="ORF">PAECIP111802_02906</name>
</gene>
<keyword evidence="2" id="KW-0812">Transmembrane</keyword>
<evidence type="ECO:0000256" key="1">
    <source>
        <dbReference type="SAM" id="MobiDB-lite"/>
    </source>
</evidence>
<keyword evidence="2" id="KW-0472">Membrane</keyword>
<feature type="region of interest" description="Disordered" evidence="1">
    <location>
        <begin position="1"/>
        <end position="29"/>
    </location>
</feature>
<dbReference type="EMBL" id="CAJVCE010000007">
    <property type="protein sequence ID" value="CAG7642809.1"/>
    <property type="molecule type" value="Genomic_DNA"/>
</dbReference>
<sequence length="154" mass="17402">MKHRKWNKRSRDAGKQVMEESGDTEGAASLRRSADHGAKLRRSGEVVAALLSLVFAMAALTGAHWWSAADPGRANMTLLRYSSWLPNGWRIGPYGGKELVALAVWLGSWSLLLLLFGRHRFSLKPWMYVFLAGVFVLLLLLWPPVYHRIYGWPV</sequence>
<evidence type="ECO:0000313" key="3">
    <source>
        <dbReference type="EMBL" id="CAG7642809.1"/>
    </source>
</evidence>